<evidence type="ECO:0000313" key="2">
    <source>
        <dbReference type="EMBL" id="SFT06805.1"/>
    </source>
</evidence>
<evidence type="ECO:0000313" key="3">
    <source>
        <dbReference type="Proteomes" id="UP000199392"/>
    </source>
</evidence>
<sequence length="256" mass="26302">MDFGLQGKAALVLGASRGLGAACAQELAREGVKVFAAARDLDAIRDWAAEFGDLVTPVALDMTDAENVSDLAAQMAAQGIDILVNNSGGPKPGPAKAQTPEAWEEAWAAMAGPIMTLTSALLPGMSERGFGRIITIGSSGIEAPIPNLALSNGVRGALAGWSKTLAAEVAADGITVNMILPGRIATDRVAQLDEAASKRTGKSVEDVQASSRATIPAGRYGRPEEFGAVAAFLASTRASFVTGSMIRVDGGMLRHL</sequence>
<comment type="similarity">
    <text evidence="1">Belongs to the short-chain dehydrogenases/reductases (SDR) family.</text>
</comment>
<dbReference type="EMBL" id="FOZW01000009">
    <property type="protein sequence ID" value="SFT06805.1"/>
    <property type="molecule type" value="Genomic_DNA"/>
</dbReference>
<accession>A0A1I6UZC0</accession>
<proteinExistence type="inferred from homology"/>
<dbReference type="FunFam" id="3.40.50.720:FF:000084">
    <property type="entry name" value="Short-chain dehydrogenase reductase"/>
    <property type="match status" value="1"/>
</dbReference>
<dbReference type="STRING" id="311180.SAMN04488050_109146"/>
<dbReference type="AlphaFoldDB" id="A0A1I6UZC0"/>
<dbReference type="PANTHER" id="PTHR42879:SF6">
    <property type="entry name" value="NADPH-DEPENDENT REDUCTASE BACG"/>
    <property type="match status" value="1"/>
</dbReference>
<dbReference type="InterPro" id="IPR050259">
    <property type="entry name" value="SDR"/>
</dbReference>
<dbReference type="PRINTS" id="PR00081">
    <property type="entry name" value="GDHRDH"/>
</dbReference>
<dbReference type="InterPro" id="IPR002347">
    <property type="entry name" value="SDR_fam"/>
</dbReference>
<dbReference type="Gene3D" id="3.40.50.720">
    <property type="entry name" value="NAD(P)-binding Rossmann-like Domain"/>
    <property type="match status" value="1"/>
</dbReference>
<organism evidence="2 3">
    <name type="scientific">Alloyangia pacifica</name>
    <dbReference type="NCBI Taxonomy" id="311180"/>
    <lineage>
        <taxon>Bacteria</taxon>
        <taxon>Pseudomonadati</taxon>
        <taxon>Pseudomonadota</taxon>
        <taxon>Alphaproteobacteria</taxon>
        <taxon>Rhodobacterales</taxon>
        <taxon>Roseobacteraceae</taxon>
        <taxon>Alloyangia</taxon>
    </lineage>
</organism>
<name>A0A1I6UZC0_9RHOB</name>
<dbReference type="SUPFAM" id="SSF51735">
    <property type="entry name" value="NAD(P)-binding Rossmann-fold domains"/>
    <property type="match status" value="1"/>
</dbReference>
<dbReference type="RefSeq" id="WP_092429422.1">
    <property type="nucleotide sequence ID" value="NZ_FNCL01000014.1"/>
</dbReference>
<dbReference type="OrthoDB" id="9804774at2"/>
<dbReference type="Proteomes" id="UP000199392">
    <property type="component" value="Unassembled WGS sequence"/>
</dbReference>
<evidence type="ECO:0000256" key="1">
    <source>
        <dbReference type="ARBA" id="ARBA00006484"/>
    </source>
</evidence>
<keyword evidence="3" id="KW-1185">Reference proteome</keyword>
<reference evidence="3" key="1">
    <citation type="submission" date="2016-10" db="EMBL/GenBank/DDBJ databases">
        <authorList>
            <person name="Varghese N."/>
            <person name="Submissions S."/>
        </authorList>
    </citation>
    <scope>NUCLEOTIDE SEQUENCE [LARGE SCALE GENOMIC DNA]</scope>
    <source>
        <strain evidence="3">DSM 26894</strain>
    </source>
</reference>
<dbReference type="Pfam" id="PF13561">
    <property type="entry name" value="adh_short_C2"/>
    <property type="match status" value="1"/>
</dbReference>
<dbReference type="InterPro" id="IPR036291">
    <property type="entry name" value="NAD(P)-bd_dom_sf"/>
</dbReference>
<protein>
    <submittedName>
        <fullName evidence="2">3-oxoacyl-[acyl-carrier protein] reductase</fullName>
    </submittedName>
</protein>
<gene>
    <name evidence="2" type="ORF">SAMN04488050_109146</name>
</gene>
<dbReference type="PANTHER" id="PTHR42879">
    <property type="entry name" value="3-OXOACYL-(ACYL-CARRIER-PROTEIN) REDUCTASE"/>
    <property type="match status" value="1"/>
</dbReference>